<sequence length="233" mass="26741">MKLSLIALLKANLICRFGKFVEIQFDQKGRISEAAIRTYLLERSRVCQLSDPERNCHCFYMFCAAPPKDLKRYKVVDPSTFHYLNQSNSYQIDELDESKEYFATKNAMDVVGINFEDNKDGYVSKNEMVLAIEETTSDQEISKRRRENMQSNRGPPNMGGGPPSNMGGGGPHKTLWLGVLKPSNNLRIEHCPWMSQQVEHQLFNTATSPNNRFHRSLRPLVRRLNSKPVLEDD</sequence>
<evidence type="ECO:0000313" key="1">
    <source>
        <dbReference type="EMBL" id="KAI3665068.1"/>
    </source>
</evidence>
<organism evidence="1 2">
    <name type="scientific">Arctium lappa</name>
    <name type="common">Greater burdock</name>
    <name type="synonym">Lappa major</name>
    <dbReference type="NCBI Taxonomy" id="4217"/>
    <lineage>
        <taxon>Eukaryota</taxon>
        <taxon>Viridiplantae</taxon>
        <taxon>Streptophyta</taxon>
        <taxon>Embryophyta</taxon>
        <taxon>Tracheophyta</taxon>
        <taxon>Spermatophyta</taxon>
        <taxon>Magnoliopsida</taxon>
        <taxon>eudicotyledons</taxon>
        <taxon>Gunneridae</taxon>
        <taxon>Pentapetalae</taxon>
        <taxon>asterids</taxon>
        <taxon>campanulids</taxon>
        <taxon>Asterales</taxon>
        <taxon>Asteraceae</taxon>
        <taxon>Carduoideae</taxon>
        <taxon>Cardueae</taxon>
        <taxon>Arctiinae</taxon>
        <taxon>Arctium</taxon>
    </lineage>
</organism>
<reference evidence="2" key="1">
    <citation type="journal article" date="2022" name="Mol. Ecol. Resour.">
        <title>The genomes of chicory, endive, great burdock and yacon provide insights into Asteraceae palaeo-polyploidization history and plant inulin production.</title>
        <authorList>
            <person name="Fan W."/>
            <person name="Wang S."/>
            <person name="Wang H."/>
            <person name="Wang A."/>
            <person name="Jiang F."/>
            <person name="Liu H."/>
            <person name="Zhao H."/>
            <person name="Xu D."/>
            <person name="Zhang Y."/>
        </authorList>
    </citation>
    <scope>NUCLEOTIDE SEQUENCE [LARGE SCALE GENOMIC DNA]</scope>
    <source>
        <strain evidence="2">cv. Niubang</strain>
    </source>
</reference>
<name>A0ACB8XDL0_ARCLA</name>
<reference evidence="1 2" key="2">
    <citation type="journal article" date="2022" name="Mol. Ecol. Resour.">
        <title>The genomes of chicory, endive, great burdock and yacon provide insights into Asteraceae paleo-polyploidization history and plant inulin production.</title>
        <authorList>
            <person name="Fan W."/>
            <person name="Wang S."/>
            <person name="Wang H."/>
            <person name="Wang A."/>
            <person name="Jiang F."/>
            <person name="Liu H."/>
            <person name="Zhao H."/>
            <person name="Xu D."/>
            <person name="Zhang Y."/>
        </authorList>
    </citation>
    <scope>NUCLEOTIDE SEQUENCE [LARGE SCALE GENOMIC DNA]</scope>
    <source>
        <strain evidence="2">cv. Niubang</strain>
    </source>
</reference>
<proteinExistence type="predicted"/>
<comment type="caution">
    <text evidence="1">The sequence shown here is derived from an EMBL/GenBank/DDBJ whole genome shotgun (WGS) entry which is preliminary data.</text>
</comment>
<keyword evidence="2" id="KW-1185">Reference proteome</keyword>
<gene>
    <name evidence="1" type="ORF">L6452_43685</name>
</gene>
<dbReference type="Proteomes" id="UP001055879">
    <property type="component" value="Linkage Group LG18"/>
</dbReference>
<accession>A0ACB8XDL0</accession>
<evidence type="ECO:0000313" key="2">
    <source>
        <dbReference type="Proteomes" id="UP001055879"/>
    </source>
</evidence>
<dbReference type="EMBL" id="CM042064">
    <property type="protein sequence ID" value="KAI3665068.1"/>
    <property type="molecule type" value="Genomic_DNA"/>
</dbReference>
<protein>
    <submittedName>
        <fullName evidence="1">Uncharacterized protein</fullName>
    </submittedName>
</protein>